<comment type="caution">
    <text evidence="4">The sequence shown here is derived from an EMBL/GenBank/DDBJ whole genome shotgun (WGS) entry which is preliminary data.</text>
</comment>
<proteinExistence type="inferred from homology"/>
<reference evidence="4" key="1">
    <citation type="submission" date="2020-10" db="EMBL/GenBank/DDBJ databases">
        <title>Chromosome-scale genome assembly of the Allis shad, Alosa alosa.</title>
        <authorList>
            <person name="Margot Z."/>
            <person name="Christophe K."/>
            <person name="Cabau C."/>
            <person name="Louis A."/>
            <person name="Berthelot C."/>
            <person name="Parey E."/>
            <person name="Roest Crollius H."/>
            <person name="Montfort J."/>
            <person name="Robinson-Rechavi M."/>
            <person name="Bucao C."/>
            <person name="Bouchez O."/>
            <person name="Gislard M."/>
            <person name="Lluch J."/>
            <person name="Milhes M."/>
            <person name="Lampietro C."/>
            <person name="Lopez Roques C."/>
            <person name="Donnadieu C."/>
            <person name="Braasch I."/>
            <person name="Desvignes T."/>
            <person name="Postlethwait J."/>
            <person name="Bobe J."/>
            <person name="Guiguen Y."/>
        </authorList>
    </citation>
    <scope>NUCLEOTIDE SEQUENCE</scope>
    <source>
        <strain evidence="4">M-15738</strain>
        <tissue evidence="4">Blood</tissue>
    </source>
</reference>
<keyword evidence="2" id="KW-0649">Protein kinase inhibitor</keyword>
<dbReference type="GO" id="GO:0004860">
    <property type="term" value="F:protein kinase inhibitor activity"/>
    <property type="evidence" value="ECO:0007669"/>
    <property type="project" value="UniProtKB-KW"/>
</dbReference>
<evidence type="ECO:0000313" key="4">
    <source>
        <dbReference type="EMBL" id="KAG5284848.1"/>
    </source>
</evidence>
<evidence type="ECO:0000256" key="2">
    <source>
        <dbReference type="ARBA" id="ARBA00023013"/>
    </source>
</evidence>
<dbReference type="Pfam" id="PF15170">
    <property type="entry name" value="CaM-KIIN"/>
    <property type="match status" value="1"/>
</dbReference>
<gene>
    <name evidence="4" type="ORF">AALO_G00031170</name>
</gene>
<keyword evidence="5" id="KW-1185">Reference proteome</keyword>
<dbReference type="Proteomes" id="UP000823561">
    <property type="component" value="Chromosome 2"/>
</dbReference>
<dbReference type="EMBL" id="JADWDJ010000002">
    <property type="protein sequence ID" value="KAG5284848.1"/>
    <property type="molecule type" value="Genomic_DNA"/>
</dbReference>
<evidence type="ECO:0000313" key="5">
    <source>
        <dbReference type="Proteomes" id="UP000823561"/>
    </source>
</evidence>
<dbReference type="AlphaFoldDB" id="A0AAV6HCE2"/>
<comment type="similarity">
    <text evidence="1">Belongs to the CAMK2N family.</text>
</comment>
<feature type="region of interest" description="Disordered" evidence="3">
    <location>
        <begin position="75"/>
        <end position="98"/>
    </location>
</feature>
<feature type="compositionally biased region" description="Polar residues" evidence="3">
    <location>
        <begin position="75"/>
        <end position="88"/>
    </location>
</feature>
<protein>
    <submittedName>
        <fullName evidence="4">Uncharacterized protein</fullName>
    </submittedName>
</protein>
<dbReference type="InterPro" id="IPR026779">
    <property type="entry name" value="Camk2n"/>
</dbReference>
<name>A0AAV6HCE2_9TELE</name>
<evidence type="ECO:0000256" key="3">
    <source>
        <dbReference type="SAM" id="MobiDB-lite"/>
    </source>
</evidence>
<organism evidence="4 5">
    <name type="scientific">Alosa alosa</name>
    <name type="common">allis shad</name>
    <dbReference type="NCBI Taxonomy" id="278164"/>
    <lineage>
        <taxon>Eukaryota</taxon>
        <taxon>Metazoa</taxon>
        <taxon>Chordata</taxon>
        <taxon>Craniata</taxon>
        <taxon>Vertebrata</taxon>
        <taxon>Euteleostomi</taxon>
        <taxon>Actinopterygii</taxon>
        <taxon>Neopterygii</taxon>
        <taxon>Teleostei</taxon>
        <taxon>Clupei</taxon>
        <taxon>Clupeiformes</taxon>
        <taxon>Clupeoidei</taxon>
        <taxon>Clupeidae</taxon>
        <taxon>Alosa</taxon>
    </lineage>
</organism>
<sequence length="132" mass="14780">MLYCCGSKDEEKERTEKDDVLLKRVTEPSVKNPGNIFPSESEMYGTVGMPELLPPRGVFQPSPHNPCQVRQLTGDINQGTIDPNSHQQRLGRRAPKLGQIGRSKRVVIEDEDLDDIMNNNETLPFPISHSPA</sequence>
<accession>A0AAV6HCE2</accession>
<evidence type="ECO:0000256" key="1">
    <source>
        <dbReference type="ARBA" id="ARBA00009996"/>
    </source>
</evidence>